<dbReference type="InterPro" id="IPR012495">
    <property type="entry name" value="TadE-like_dom"/>
</dbReference>
<evidence type="ECO:0000259" key="2">
    <source>
        <dbReference type="Pfam" id="PF07811"/>
    </source>
</evidence>
<dbReference type="EMBL" id="DSMG01000049">
    <property type="protein sequence ID" value="HDX30716.1"/>
    <property type="molecule type" value="Genomic_DNA"/>
</dbReference>
<protein>
    <submittedName>
        <fullName evidence="3">Pilus assembly protein</fullName>
    </submittedName>
</protein>
<keyword evidence="1" id="KW-0472">Membrane</keyword>
<sequence>MKPRSGQERGQDLVEYALILPLFLFLVIGFIEISVLFFSYVTISNAAREGARAAVAVPSAGCPLSCIDAQAAQAARRLTVGLVDENLTVSVTRPNADSVRVEVRYRADLLTRMMIETLGGRGFVTLSAASTMRREG</sequence>
<feature type="transmembrane region" description="Helical" evidence="1">
    <location>
        <begin position="20"/>
        <end position="43"/>
    </location>
</feature>
<feature type="domain" description="TadE-like" evidence="2">
    <location>
        <begin position="10"/>
        <end position="52"/>
    </location>
</feature>
<evidence type="ECO:0000256" key="1">
    <source>
        <dbReference type="SAM" id="Phobius"/>
    </source>
</evidence>
<accession>A0A7C1FFX7</accession>
<gene>
    <name evidence="3" type="ORF">ENQ20_04395</name>
</gene>
<keyword evidence="1" id="KW-0812">Transmembrane</keyword>
<organism evidence="3">
    <name type="scientific">Caldilinea aerophila</name>
    <dbReference type="NCBI Taxonomy" id="133453"/>
    <lineage>
        <taxon>Bacteria</taxon>
        <taxon>Bacillati</taxon>
        <taxon>Chloroflexota</taxon>
        <taxon>Caldilineae</taxon>
        <taxon>Caldilineales</taxon>
        <taxon>Caldilineaceae</taxon>
        <taxon>Caldilinea</taxon>
    </lineage>
</organism>
<keyword evidence="1" id="KW-1133">Transmembrane helix</keyword>
<name>A0A7C1FFX7_9CHLR</name>
<dbReference type="Pfam" id="PF07811">
    <property type="entry name" value="TadE"/>
    <property type="match status" value="1"/>
</dbReference>
<dbReference type="AlphaFoldDB" id="A0A7C1FFX7"/>
<comment type="caution">
    <text evidence="3">The sequence shown here is derived from an EMBL/GenBank/DDBJ whole genome shotgun (WGS) entry which is preliminary data.</text>
</comment>
<evidence type="ECO:0000313" key="3">
    <source>
        <dbReference type="EMBL" id="HDX30716.1"/>
    </source>
</evidence>
<proteinExistence type="predicted"/>
<reference evidence="3" key="1">
    <citation type="journal article" date="2020" name="mSystems">
        <title>Genome- and Community-Level Interaction Insights into Carbon Utilization and Element Cycling Functions of Hydrothermarchaeota in Hydrothermal Sediment.</title>
        <authorList>
            <person name="Zhou Z."/>
            <person name="Liu Y."/>
            <person name="Xu W."/>
            <person name="Pan J."/>
            <person name="Luo Z.H."/>
            <person name="Li M."/>
        </authorList>
    </citation>
    <scope>NUCLEOTIDE SEQUENCE [LARGE SCALE GENOMIC DNA]</scope>
    <source>
        <strain evidence="3">SpSt-289</strain>
    </source>
</reference>